<evidence type="ECO:0000313" key="2">
    <source>
        <dbReference type="EMBL" id="VDK49861.1"/>
    </source>
</evidence>
<accession>A0A3P6S444</accession>
<feature type="region of interest" description="Disordered" evidence="1">
    <location>
        <begin position="1"/>
        <end position="44"/>
    </location>
</feature>
<organism evidence="2 3">
    <name type="scientific">Dibothriocephalus latus</name>
    <name type="common">Fish tapeworm</name>
    <name type="synonym">Diphyllobothrium latum</name>
    <dbReference type="NCBI Taxonomy" id="60516"/>
    <lineage>
        <taxon>Eukaryota</taxon>
        <taxon>Metazoa</taxon>
        <taxon>Spiralia</taxon>
        <taxon>Lophotrochozoa</taxon>
        <taxon>Platyhelminthes</taxon>
        <taxon>Cestoda</taxon>
        <taxon>Eucestoda</taxon>
        <taxon>Diphyllobothriidea</taxon>
        <taxon>Diphyllobothriidae</taxon>
        <taxon>Dibothriocephalus</taxon>
    </lineage>
</organism>
<reference evidence="2 3" key="1">
    <citation type="submission" date="2018-11" db="EMBL/GenBank/DDBJ databases">
        <authorList>
            <consortium name="Pathogen Informatics"/>
        </authorList>
    </citation>
    <scope>NUCLEOTIDE SEQUENCE [LARGE SCALE GENOMIC DNA]</scope>
</reference>
<dbReference type="EMBL" id="UYRU01014121">
    <property type="protein sequence ID" value="VDK49861.1"/>
    <property type="molecule type" value="Genomic_DNA"/>
</dbReference>
<name>A0A3P6S444_DIBLA</name>
<sequence>MPARDGSKSCSPNNLPEIRLNNNNSTGKAATLKYGQQQQHSREDRLRGIEEQIGRLSGCFHLCADQITGSTLGLSSKNYLVQIELQPQSSLHGSRMSLFNLGPRDSPLKPLGGSSLSLTNDTSTPFCWCFQLSANQTGFYASSAEVNASVTGYVPRYSTYALSETKANLSPEPFTTLVVKVSAGVCIYT</sequence>
<feature type="compositionally biased region" description="Low complexity" evidence="1">
    <location>
        <begin position="12"/>
        <end position="24"/>
    </location>
</feature>
<dbReference type="Proteomes" id="UP000281553">
    <property type="component" value="Unassembled WGS sequence"/>
</dbReference>
<evidence type="ECO:0000313" key="3">
    <source>
        <dbReference type="Proteomes" id="UP000281553"/>
    </source>
</evidence>
<proteinExistence type="predicted"/>
<dbReference type="OrthoDB" id="10282741at2759"/>
<protein>
    <submittedName>
        <fullName evidence="2">Uncharacterized protein</fullName>
    </submittedName>
</protein>
<keyword evidence="3" id="KW-1185">Reference proteome</keyword>
<gene>
    <name evidence="2" type="ORF">DILT_LOCUS1757</name>
</gene>
<dbReference type="AlphaFoldDB" id="A0A3P6S444"/>
<evidence type="ECO:0000256" key="1">
    <source>
        <dbReference type="SAM" id="MobiDB-lite"/>
    </source>
</evidence>